<protein>
    <submittedName>
        <fullName evidence="2">Uncharacterized protein</fullName>
    </submittedName>
</protein>
<name>A0A6N8G1V1_9CHRO</name>
<dbReference type="RefSeq" id="WP_105219411.1">
    <property type="nucleotide sequence ID" value="NZ_CAWNSU010000035.1"/>
</dbReference>
<gene>
    <name evidence="2" type="ORF">BWI75_24245</name>
</gene>
<keyword evidence="3" id="KW-1185">Reference proteome</keyword>
<comment type="caution">
    <text evidence="2">The sequence shown here is derived from an EMBL/GenBank/DDBJ whole genome shotgun (WGS) entry which is preliminary data.</text>
</comment>
<feature type="region of interest" description="Disordered" evidence="1">
    <location>
        <begin position="103"/>
        <end position="123"/>
    </location>
</feature>
<accession>A0A6N8G1V1</accession>
<organism evidence="2 3">
    <name type="scientific">Gloeocapsopsis dulcis AAB1 = 1H9</name>
    <dbReference type="NCBI Taxonomy" id="1433147"/>
    <lineage>
        <taxon>Bacteria</taxon>
        <taxon>Bacillati</taxon>
        <taxon>Cyanobacteriota</taxon>
        <taxon>Cyanophyceae</taxon>
        <taxon>Oscillatoriophycideae</taxon>
        <taxon>Chroococcales</taxon>
        <taxon>Chroococcaceae</taxon>
        <taxon>Gloeocapsopsis</taxon>
        <taxon>Gloeocapsopsis dulcis</taxon>
    </lineage>
</organism>
<sequence length="123" mass="13612">MAEKLGPRVTVVVGKGKGGKTIHSFMLKRTADYYGFESLKLATKKNRLGRQVSFRGSQGAGSIMVPTSRTKKTKTGVITLYKAVPMPNGMNVPKIQEFLKKAKKNKPKHFRTVDGRTYPVDAK</sequence>
<dbReference type="AlphaFoldDB" id="A0A6N8G1V1"/>
<evidence type="ECO:0000256" key="1">
    <source>
        <dbReference type="SAM" id="MobiDB-lite"/>
    </source>
</evidence>
<evidence type="ECO:0000313" key="2">
    <source>
        <dbReference type="EMBL" id="MUL39313.1"/>
    </source>
</evidence>
<dbReference type="EMBL" id="NAPY01000073">
    <property type="protein sequence ID" value="MUL39313.1"/>
    <property type="molecule type" value="Genomic_DNA"/>
</dbReference>
<reference evidence="2 3" key="1">
    <citation type="journal article" date="2019" name="Front. Microbiol.">
        <title>Genomic Features for Desiccation Tolerance and Sugar Biosynthesis in the Extremophile Gloeocapsopsis sp. UTEX B3054.</title>
        <authorList>
            <person name="Urrejola C."/>
            <person name="Alcorta J."/>
            <person name="Salas L."/>
            <person name="Vasquez M."/>
            <person name="Polz M.F."/>
            <person name="Vicuna R."/>
            <person name="Diez B."/>
        </authorList>
    </citation>
    <scope>NUCLEOTIDE SEQUENCE [LARGE SCALE GENOMIC DNA]</scope>
    <source>
        <strain evidence="2 3">1H9</strain>
    </source>
</reference>
<dbReference type="Proteomes" id="UP000441797">
    <property type="component" value="Unassembled WGS sequence"/>
</dbReference>
<evidence type="ECO:0000313" key="3">
    <source>
        <dbReference type="Proteomes" id="UP000441797"/>
    </source>
</evidence>
<proteinExistence type="predicted"/>